<proteinExistence type="predicted"/>
<dbReference type="EMBL" id="JAPDFW010000004">
    <property type="protein sequence ID" value="KAJ5080663.1"/>
    <property type="molecule type" value="Genomic_DNA"/>
</dbReference>
<organism evidence="1 2">
    <name type="scientific">Anaeramoeba ignava</name>
    <name type="common">Anaerobic marine amoeba</name>
    <dbReference type="NCBI Taxonomy" id="1746090"/>
    <lineage>
        <taxon>Eukaryota</taxon>
        <taxon>Metamonada</taxon>
        <taxon>Anaeramoebidae</taxon>
        <taxon>Anaeramoeba</taxon>
    </lineage>
</organism>
<evidence type="ECO:0000313" key="1">
    <source>
        <dbReference type="EMBL" id="KAJ5080663.1"/>
    </source>
</evidence>
<keyword evidence="2" id="KW-1185">Reference proteome</keyword>
<gene>
    <name evidence="1" type="ORF">M0811_13847</name>
</gene>
<dbReference type="AlphaFoldDB" id="A0A9Q0M079"/>
<protein>
    <submittedName>
        <fullName evidence="1">Uncharacterized protein</fullName>
    </submittedName>
</protein>
<name>A0A9Q0M079_ANAIG</name>
<reference evidence="1" key="1">
    <citation type="submission" date="2022-10" db="EMBL/GenBank/DDBJ databases">
        <title>Novel sulphate-reducing endosymbionts in the free-living metamonad Anaeramoeba.</title>
        <authorList>
            <person name="Jerlstrom-Hultqvist J."/>
            <person name="Cepicka I."/>
            <person name="Gallot-Lavallee L."/>
            <person name="Salas-Leiva D."/>
            <person name="Curtis B.A."/>
            <person name="Zahonova K."/>
            <person name="Pipaliya S."/>
            <person name="Dacks J."/>
            <person name="Roger A.J."/>
        </authorList>
    </citation>
    <scope>NUCLEOTIDE SEQUENCE</scope>
    <source>
        <strain evidence="1">BMAN</strain>
    </source>
</reference>
<evidence type="ECO:0000313" key="2">
    <source>
        <dbReference type="Proteomes" id="UP001149090"/>
    </source>
</evidence>
<sequence length="133" mass="15803">MKNQFKIQKFSFTKLIKIQVYEILTKPNSKEYFNLLLNQFENNLQTKFISFRTFQISIFNENLSYFIMINCGKICGNISLVSFLNSDSFNQFEDIYDLEKLESPKFSNSNLNFRKLPVTKINSKIKLKQNQNQ</sequence>
<accession>A0A9Q0M079</accession>
<comment type="caution">
    <text evidence="1">The sequence shown here is derived from an EMBL/GenBank/DDBJ whole genome shotgun (WGS) entry which is preliminary data.</text>
</comment>
<dbReference type="Proteomes" id="UP001149090">
    <property type="component" value="Unassembled WGS sequence"/>
</dbReference>